<comment type="caution">
    <text evidence="1">The sequence shown here is derived from an EMBL/GenBank/DDBJ whole genome shotgun (WGS) entry which is preliminary data.</text>
</comment>
<keyword evidence="2" id="KW-1185">Reference proteome</keyword>
<gene>
    <name evidence="1" type="ORF">GX51_07690</name>
</gene>
<sequence>MTGSLFALEPDMRKMEQIVPTPATQKHREMPQISSRNPNQRLSVAPLCIAGSPAGKLGAVRGAMLIPTANKQERRWLITAALCW</sequence>
<accession>A0A2B7WJK7</accession>
<protein>
    <submittedName>
        <fullName evidence="1">Uncharacterized protein</fullName>
    </submittedName>
</protein>
<dbReference type="AlphaFoldDB" id="A0A2B7WJK7"/>
<evidence type="ECO:0000313" key="1">
    <source>
        <dbReference type="EMBL" id="PGG96691.1"/>
    </source>
</evidence>
<proteinExistence type="predicted"/>
<evidence type="ECO:0000313" key="2">
    <source>
        <dbReference type="Proteomes" id="UP000224080"/>
    </source>
</evidence>
<dbReference type="Proteomes" id="UP000224080">
    <property type="component" value="Unassembled WGS sequence"/>
</dbReference>
<name>A0A2B7WJK7_9EURO</name>
<reference evidence="1 2" key="1">
    <citation type="submission" date="2017-10" db="EMBL/GenBank/DDBJ databases">
        <title>Comparative genomics in systemic dimorphic fungi from Ajellomycetaceae.</title>
        <authorList>
            <person name="Munoz J.F."/>
            <person name="Mcewen J.G."/>
            <person name="Clay O.K."/>
            <person name="Cuomo C.A."/>
        </authorList>
    </citation>
    <scope>NUCLEOTIDE SEQUENCE [LARGE SCALE GENOMIC DNA]</scope>
    <source>
        <strain evidence="1 2">UAMH130</strain>
    </source>
</reference>
<organism evidence="1 2">
    <name type="scientific">Blastomyces parvus</name>
    <dbReference type="NCBI Taxonomy" id="2060905"/>
    <lineage>
        <taxon>Eukaryota</taxon>
        <taxon>Fungi</taxon>
        <taxon>Dikarya</taxon>
        <taxon>Ascomycota</taxon>
        <taxon>Pezizomycotina</taxon>
        <taxon>Eurotiomycetes</taxon>
        <taxon>Eurotiomycetidae</taxon>
        <taxon>Onygenales</taxon>
        <taxon>Ajellomycetaceae</taxon>
        <taxon>Blastomyces</taxon>
    </lineage>
</organism>
<dbReference type="EMBL" id="PDNC01000166">
    <property type="protein sequence ID" value="PGG96691.1"/>
    <property type="molecule type" value="Genomic_DNA"/>
</dbReference>